<proteinExistence type="predicted"/>
<evidence type="ECO:0000256" key="1">
    <source>
        <dbReference type="SAM" id="MobiDB-lite"/>
    </source>
</evidence>
<organism evidence="2 3">
    <name type="scientific">Sphingobacterium corticis</name>
    <dbReference type="NCBI Taxonomy" id="1812823"/>
    <lineage>
        <taxon>Bacteria</taxon>
        <taxon>Pseudomonadati</taxon>
        <taxon>Bacteroidota</taxon>
        <taxon>Sphingobacteriia</taxon>
        <taxon>Sphingobacteriales</taxon>
        <taxon>Sphingobacteriaceae</taxon>
        <taxon>Sphingobacterium</taxon>
    </lineage>
</organism>
<reference evidence="3" key="1">
    <citation type="journal article" date="2019" name="Int. J. Syst. Evol. Microbiol.">
        <title>The Global Catalogue of Microorganisms (GCM) 10K type strain sequencing project: providing services to taxonomists for standard genome sequencing and annotation.</title>
        <authorList>
            <consortium name="The Broad Institute Genomics Platform"/>
            <consortium name="The Broad Institute Genome Sequencing Center for Infectious Disease"/>
            <person name="Wu L."/>
            <person name="Ma J."/>
        </authorList>
    </citation>
    <scope>NUCLEOTIDE SEQUENCE [LARGE SCALE GENOMIC DNA]</scope>
    <source>
        <strain evidence="3">KCTC 42248</strain>
    </source>
</reference>
<keyword evidence="3" id="KW-1185">Reference proteome</keyword>
<dbReference type="Proteomes" id="UP001597393">
    <property type="component" value="Unassembled WGS sequence"/>
</dbReference>
<name>A0ABW5NKQ1_9SPHI</name>
<feature type="region of interest" description="Disordered" evidence="1">
    <location>
        <begin position="82"/>
        <end position="101"/>
    </location>
</feature>
<evidence type="ECO:0000313" key="3">
    <source>
        <dbReference type="Proteomes" id="UP001597393"/>
    </source>
</evidence>
<comment type="caution">
    <text evidence="2">The sequence shown here is derived from an EMBL/GenBank/DDBJ whole genome shotgun (WGS) entry which is preliminary data.</text>
</comment>
<evidence type="ECO:0000313" key="2">
    <source>
        <dbReference type="EMBL" id="MFD2599495.1"/>
    </source>
</evidence>
<feature type="compositionally biased region" description="Basic and acidic residues" evidence="1">
    <location>
        <begin position="82"/>
        <end position="92"/>
    </location>
</feature>
<gene>
    <name evidence="2" type="ORF">ACFSQ3_11075</name>
</gene>
<protein>
    <submittedName>
        <fullName evidence="2">Uncharacterized protein</fullName>
    </submittedName>
</protein>
<dbReference type="RefSeq" id="WP_380869622.1">
    <property type="nucleotide sequence ID" value="NZ_JBHUMA010000006.1"/>
</dbReference>
<accession>A0ABW5NKQ1</accession>
<dbReference type="EMBL" id="JBHUMA010000006">
    <property type="protein sequence ID" value="MFD2599495.1"/>
    <property type="molecule type" value="Genomic_DNA"/>
</dbReference>
<sequence>MELEKHRLQERFNQEYPEIKEYSSNSGRKYQIDQAHMHGRFKGFMDLMREDLKIYNPEMSDDLVEALVTSGIVEGRNDEMKILNQNEKDTRNGKYQGSKCP</sequence>